<comment type="caution">
    <text evidence="2">The sequence shown here is derived from an EMBL/GenBank/DDBJ whole genome shotgun (WGS) entry which is preliminary data.</text>
</comment>
<dbReference type="Proteomes" id="UP000216475">
    <property type="component" value="Unassembled WGS sequence"/>
</dbReference>
<gene>
    <name evidence="2" type="ORF">CHI12_05845</name>
</gene>
<dbReference type="AlphaFoldDB" id="A0A268HF59"/>
<protein>
    <submittedName>
        <fullName evidence="2">Uncharacterized protein</fullName>
    </submittedName>
</protein>
<keyword evidence="1" id="KW-1133">Transmembrane helix</keyword>
<reference evidence="2 3" key="1">
    <citation type="submission" date="2017-07" db="EMBL/GenBank/DDBJ databases">
        <title>Isolation and whole genome analysis of endospore-forming bacteria from heroin.</title>
        <authorList>
            <person name="Kalinowski J."/>
            <person name="Ahrens B."/>
            <person name="Al-Dilaimi A."/>
            <person name="Winkler A."/>
            <person name="Wibberg D."/>
            <person name="Schleenbecker U."/>
            <person name="Ruckert C."/>
            <person name="Wolfel R."/>
            <person name="Grass G."/>
        </authorList>
    </citation>
    <scope>NUCLEOTIDE SEQUENCE [LARGE SCALE GENOMIC DNA]</scope>
    <source>
        <strain evidence="2 3">7509</strain>
    </source>
</reference>
<sequence>MDTFANSPAIFFILYFVFLLATLVASIISLVIHKHGRLFSLLTILLVPVLFITSFYNALMRSGGTTEIQFFFISLSRGDGSTLIMTACWILLLCWWIWMISFRFHLRKKG</sequence>
<feature type="transmembrane region" description="Helical" evidence="1">
    <location>
        <begin position="80"/>
        <end position="100"/>
    </location>
</feature>
<dbReference type="EMBL" id="NPBH01000017">
    <property type="protein sequence ID" value="PAE08512.1"/>
    <property type="molecule type" value="Genomic_DNA"/>
</dbReference>
<keyword evidence="1" id="KW-0472">Membrane</keyword>
<feature type="transmembrane region" description="Helical" evidence="1">
    <location>
        <begin position="39"/>
        <end position="60"/>
    </location>
</feature>
<accession>A0A268HF59</accession>
<feature type="transmembrane region" description="Helical" evidence="1">
    <location>
        <begin position="12"/>
        <end position="32"/>
    </location>
</feature>
<keyword evidence="1" id="KW-0812">Transmembrane</keyword>
<evidence type="ECO:0000313" key="2">
    <source>
        <dbReference type="EMBL" id="PAE08512.1"/>
    </source>
</evidence>
<evidence type="ECO:0000256" key="1">
    <source>
        <dbReference type="SAM" id="Phobius"/>
    </source>
</evidence>
<name>A0A268HF59_9BACI</name>
<organism evidence="2 3">
    <name type="scientific">Terribacillus saccharophilus</name>
    <dbReference type="NCBI Taxonomy" id="361277"/>
    <lineage>
        <taxon>Bacteria</taxon>
        <taxon>Bacillati</taxon>
        <taxon>Bacillota</taxon>
        <taxon>Bacilli</taxon>
        <taxon>Bacillales</taxon>
        <taxon>Bacillaceae</taxon>
        <taxon>Terribacillus</taxon>
    </lineage>
</organism>
<dbReference type="RefSeq" id="WP_095268960.1">
    <property type="nucleotide sequence ID" value="NZ_JBIVTN010000002.1"/>
</dbReference>
<proteinExistence type="predicted"/>
<evidence type="ECO:0000313" key="3">
    <source>
        <dbReference type="Proteomes" id="UP000216475"/>
    </source>
</evidence>